<proteinExistence type="predicted"/>
<accession>A0ABP8K9H5</accession>
<evidence type="ECO:0000313" key="3">
    <source>
        <dbReference type="Proteomes" id="UP001500635"/>
    </source>
</evidence>
<gene>
    <name evidence="2" type="ORF">GCM10023147_43660</name>
</gene>
<evidence type="ECO:0000313" key="2">
    <source>
        <dbReference type="EMBL" id="GAA4402758.1"/>
    </source>
</evidence>
<organism evidence="2 3">
    <name type="scientific">Tsukamurella soli</name>
    <dbReference type="NCBI Taxonomy" id="644556"/>
    <lineage>
        <taxon>Bacteria</taxon>
        <taxon>Bacillati</taxon>
        <taxon>Actinomycetota</taxon>
        <taxon>Actinomycetes</taxon>
        <taxon>Mycobacteriales</taxon>
        <taxon>Tsukamurellaceae</taxon>
        <taxon>Tsukamurella</taxon>
    </lineage>
</organism>
<evidence type="ECO:0000259" key="1">
    <source>
        <dbReference type="Pfam" id="PF16170"/>
    </source>
</evidence>
<feature type="domain" description="DUF4873" evidence="1">
    <location>
        <begin position="162"/>
        <end position="250"/>
    </location>
</feature>
<dbReference type="InterPro" id="IPR032371">
    <property type="entry name" value="DUF4873"/>
</dbReference>
<dbReference type="Pfam" id="PF16170">
    <property type="entry name" value="DUF4873"/>
    <property type="match status" value="1"/>
</dbReference>
<name>A0ABP8K9H5_9ACTN</name>
<sequence>MTRLLVVTRGRAPDLAGHAATVVDPVAAGSLAFDPGSDTWSWSGGTAAAVLVCGAEVAVGVPRISGQPAAPGTVGPGAADAYLGVLVDGVPNVFVVDPADTARLGFVHTCLAWMAAEGATRITSRPAVTADRGVLAHTERRLRRPVREEVDLSDAYLRDDGVWAGPARLAAGATERTAPVRLAGHFEPLDGRYHWYGTIDDPAVGAEFKAFKRGTVTLAVDGCPAVSAAVTDRTGWGTYRVEGIGAPPFPMAG</sequence>
<keyword evidence="3" id="KW-1185">Reference proteome</keyword>
<dbReference type="RefSeq" id="WP_345000096.1">
    <property type="nucleotide sequence ID" value="NZ_BAABFR010000101.1"/>
</dbReference>
<comment type="caution">
    <text evidence="2">The sequence shown here is derived from an EMBL/GenBank/DDBJ whole genome shotgun (WGS) entry which is preliminary data.</text>
</comment>
<reference evidence="3" key="1">
    <citation type="journal article" date="2019" name="Int. J. Syst. Evol. Microbiol.">
        <title>The Global Catalogue of Microorganisms (GCM) 10K type strain sequencing project: providing services to taxonomists for standard genome sequencing and annotation.</title>
        <authorList>
            <consortium name="The Broad Institute Genomics Platform"/>
            <consortium name="The Broad Institute Genome Sequencing Center for Infectious Disease"/>
            <person name="Wu L."/>
            <person name="Ma J."/>
        </authorList>
    </citation>
    <scope>NUCLEOTIDE SEQUENCE [LARGE SCALE GENOMIC DNA]</scope>
    <source>
        <strain evidence="3">JCM 17688</strain>
    </source>
</reference>
<dbReference type="EMBL" id="BAABFR010000101">
    <property type="protein sequence ID" value="GAA4402758.1"/>
    <property type="molecule type" value="Genomic_DNA"/>
</dbReference>
<protein>
    <recommendedName>
        <fullName evidence="1">DUF4873 domain-containing protein</fullName>
    </recommendedName>
</protein>
<dbReference type="Proteomes" id="UP001500635">
    <property type="component" value="Unassembled WGS sequence"/>
</dbReference>